<name>A0A4R3JYG4_9PROT</name>
<dbReference type="Gene3D" id="3.40.50.150">
    <property type="entry name" value="Vaccinia Virus protein VP39"/>
    <property type="match status" value="1"/>
</dbReference>
<dbReference type="InterPro" id="IPR029063">
    <property type="entry name" value="SAM-dependent_MTases_sf"/>
</dbReference>
<evidence type="ECO:0000313" key="2">
    <source>
        <dbReference type="Proteomes" id="UP000295135"/>
    </source>
</evidence>
<sequence>MSHPNQIAFVAACSTLLARHLTDGSVVEIGSYDVNGNIRAHFTWAKRYTGIDLVAGPGVDIVDSGHEFGESNTYDISISCEAFEHNPYWLETFLNMIRITRPNGVVLFTCASKGRAEHGTERTSQTDSPGTTSIGWSYYRNLDTKDFTSRIDLDRHFGFHRFYRVKSTRDLYFIGIKREYAASASAADQPTWLQQEIGELDRLIADMNAIRSTPSPSGHPILRTLRMLPVRLAEAILPDDWYQDFRFHYLKQTDRLRRYLLGGTE</sequence>
<dbReference type="RefSeq" id="WP_126463673.1">
    <property type="nucleotide sequence ID" value="NZ_AP018721.1"/>
</dbReference>
<comment type="caution">
    <text evidence="1">The sequence shown here is derived from an EMBL/GenBank/DDBJ whole genome shotgun (WGS) entry which is preliminary data.</text>
</comment>
<dbReference type="AlphaFoldDB" id="A0A4R3JYG4"/>
<dbReference type="EMBL" id="SLZY01000007">
    <property type="protein sequence ID" value="TCS71941.1"/>
    <property type="molecule type" value="Genomic_DNA"/>
</dbReference>
<evidence type="ECO:0008006" key="3">
    <source>
        <dbReference type="Google" id="ProtNLM"/>
    </source>
</evidence>
<protein>
    <recommendedName>
        <fullName evidence="3">Methyltransferase family protein</fullName>
    </recommendedName>
</protein>
<keyword evidence="2" id="KW-1185">Reference proteome</keyword>
<organism evidence="1 2">
    <name type="scientific">Sulfuritortus calidifontis</name>
    <dbReference type="NCBI Taxonomy" id="1914471"/>
    <lineage>
        <taxon>Bacteria</taxon>
        <taxon>Pseudomonadati</taxon>
        <taxon>Pseudomonadota</taxon>
        <taxon>Betaproteobacteria</taxon>
        <taxon>Nitrosomonadales</taxon>
        <taxon>Thiobacillaceae</taxon>
        <taxon>Sulfuritortus</taxon>
    </lineage>
</organism>
<accession>A0A4R3JYG4</accession>
<dbReference type="OrthoDB" id="9816424at2"/>
<gene>
    <name evidence="1" type="ORF">EDC61_10779</name>
</gene>
<dbReference type="Proteomes" id="UP000295135">
    <property type="component" value="Unassembled WGS sequence"/>
</dbReference>
<evidence type="ECO:0000313" key="1">
    <source>
        <dbReference type="EMBL" id="TCS71941.1"/>
    </source>
</evidence>
<proteinExistence type="predicted"/>
<dbReference type="SUPFAM" id="SSF53335">
    <property type="entry name" value="S-adenosyl-L-methionine-dependent methyltransferases"/>
    <property type="match status" value="1"/>
</dbReference>
<reference evidence="1 2" key="1">
    <citation type="submission" date="2019-03" db="EMBL/GenBank/DDBJ databases">
        <title>Genomic Encyclopedia of Type Strains, Phase IV (KMG-IV): sequencing the most valuable type-strain genomes for metagenomic binning, comparative biology and taxonomic classification.</title>
        <authorList>
            <person name="Goeker M."/>
        </authorList>
    </citation>
    <scope>NUCLEOTIDE SEQUENCE [LARGE SCALE GENOMIC DNA]</scope>
    <source>
        <strain evidence="1 2">DSM 103923</strain>
    </source>
</reference>